<keyword evidence="2" id="KW-0238">DNA-binding</keyword>
<dbReference type="SUPFAM" id="SSF46785">
    <property type="entry name" value="Winged helix' DNA-binding domain"/>
    <property type="match status" value="1"/>
</dbReference>
<keyword evidence="1" id="KW-0805">Transcription regulation</keyword>
<reference evidence="6" key="1">
    <citation type="submission" date="2019-02" db="EMBL/GenBank/DDBJ databases">
        <title>Draft genome sequence of Enterococcus sp. Gos25-1.</title>
        <authorList>
            <person name="Tanaka N."/>
            <person name="Shiwa Y."/>
            <person name="Fujita N."/>
        </authorList>
    </citation>
    <scope>NUCLEOTIDE SEQUENCE [LARGE SCALE GENOMIC DNA]</scope>
    <source>
        <strain evidence="6">Gos25-1</strain>
    </source>
</reference>
<proteinExistence type="predicted"/>
<dbReference type="AlphaFoldDB" id="A0A4P5PST0"/>
<dbReference type="PANTHER" id="PTHR44846:SF1">
    <property type="entry name" value="MANNOSYL-D-GLYCERATE TRANSPORT_METABOLISM SYSTEM REPRESSOR MNGR-RELATED"/>
    <property type="match status" value="1"/>
</dbReference>
<evidence type="ECO:0000259" key="4">
    <source>
        <dbReference type="PROSITE" id="PS50949"/>
    </source>
</evidence>
<dbReference type="PROSITE" id="PS50949">
    <property type="entry name" value="HTH_GNTR"/>
    <property type="match status" value="1"/>
</dbReference>
<evidence type="ECO:0000256" key="1">
    <source>
        <dbReference type="ARBA" id="ARBA00023015"/>
    </source>
</evidence>
<dbReference type="SMART" id="SM00345">
    <property type="entry name" value="HTH_GNTR"/>
    <property type="match status" value="1"/>
</dbReference>
<feature type="domain" description="HTH gntR-type" evidence="4">
    <location>
        <begin position="5"/>
        <end position="73"/>
    </location>
</feature>
<name>A0A4P5PST0_9ENTE</name>
<dbReference type="Gene3D" id="3.40.1410.10">
    <property type="entry name" value="Chorismate lyase-like"/>
    <property type="match status" value="1"/>
</dbReference>
<dbReference type="InterPro" id="IPR011663">
    <property type="entry name" value="UTRA"/>
</dbReference>
<dbReference type="SMART" id="SM00866">
    <property type="entry name" value="UTRA"/>
    <property type="match status" value="1"/>
</dbReference>
<accession>A0A4P5PST0</accession>
<dbReference type="InterPro" id="IPR050679">
    <property type="entry name" value="Bact_HTH_transcr_reg"/>
</dbReference>
<dbReference type="EMBL" id="BJCC01000035">
    <property type="protein sequence ID" value="GCF95653.1"/>
    <property type="molecule type" value="Genomic_DNA"/>
</dbReference>
<dbReference type="InterPro" id="IPR036388">
    <property type="entry name" value="WH-like_DNA-bd_sf"/>
</dbReference>
<keyword evidence="6" id="KW-1185">Reference proteome</keyword>
<protein>
    <submittedName>
        <fullName evidence="5">GntR family transcriptional regulator</fullName>
    </submittedName>
</protein>
<dbReference type="InterPro" id="IPR036390">
    <property type="entry name" value="WH_DNA-bd_sf"/>
</dbReference>
<evidence type="ECO:0000256" key="3">
    <source>
        <dbReference type="ARBA" id="ARBA00023163"/>
    </source>
</evidence>
<dbReference type="Pfam" id="PF00392">
    <property type="entry name" value="GntR"/>
    <property type="match status" value="1"/>
</dbReference>
<dbReference type="InterPro" id="IPR000524">
    <property type="entry name" value="Tscrpt_reg_HTH_GntR"/>
</dbReference>
<dbReference type="Pfam" id="PF07702">
    <property type="entry name" value="UTRA"/>
    <property type="match status" value="1"/>
</dbReference>
<dbReference type="PANTHER" id="PTHR44846">
    <property type="entry name" value="MANNOSYL-D-GLYCERATE TRANSPORT/METABOLISM SYSTEM REPRESSOR MNGR-RELATED"/>
    <property type="match status" value="1"/>
</dbReference>
<sequence>MESSKLTTNQITKLLHDEINQMTNADHKKFATEREIMERFSVSRMSARQILNDLVAEGVLYREKGKGVFINKRIIQRSQYIYSFTESMKERGMTPSSKVIELKKMIPPELARLTLGMEEGEFCFFLKRLRFADNEPFALETIYTPVSLVPELENYDLAHDSFYRILEEEYHKEFSYNKEVISAIEVDGDIAQQLYGKDHGISLKVLDILYDVNQQALEYAESWYHAEKYSYVSISLKR</sequence>
<evidence type="ECO:0000256" key="2">
    <source>
        <dbReference type="ARBA" id="ARBA00023125"/>
    </source>
</evidence>
<dbReference type="RefSeq" id="WP_146624030.1">
    <property type="nucleotide sequence ID" value="NZ_BJCC01000035.1"/>
</dbReference>
<evidence type="ECO:0000313" key="5">
    <source>
        <dbReference type="EMBL" id="GCF95653.1"/>
    </source>
</evidence>
<dbReference type="GO" id="GO:0045892">
    <property type="term" value="P:negative regulation of DNA-templated transcription"/>
    <property type="evidence" value="ECO:0007669"/>
    <property type="project" value="TreeGrafter"/>
</dbReference>
<dbReference type="GO" id="GO:0003677">
    <property type="term" value="F:DNA binding"/>
    <property type="evidence" value="ECO:0007669"/>
    <property type="project" value="UniProtKB-KW"/>
</dbReference>
<keyword evidence="3" id="KW-0804">Transcription</keyword>
<dbReference type="InterPro" id="IPR028978">
    <property type="entry name" value="Chorismate_lyase_/UTRA_dom_sf"/>
</dbReference>
<dbReference type="GO" id="GO:0003700">
    <property type="term" value="F:DNA-binding transcription factor activity"/>
    <property type="evidence" value="ECO:0007669"/>
    <property type="project" value="InterPro"/>
</dbReference>
<dbReference type="Proteomes" id="UP000290567">
    <property type="component" value="Unassembled WGS sequence"/>
</dbReference>
<dbReference type="Gene3D" id="1.10.10.10">
    <property type="entry name" value="Winged helix-like DNA-binding domain superfamily/Winged helix DNA-binding domain"/>
    <property type="match status" value="1"/>
</dbReference>
<comment type="caution">
    <text evidence="5">The sequence shown here is derived from an EMBL/GenBank/DDBJ whole genome shotgun (WGS) entry which is preliminary data.</text>
</comment>
<gene>
    <name evidence="5" type="ORF">NRIC_35440</name>
</gene>
<evidence type="ECO:0000313" key="6">
    <source>
        <dbReference type="Proteomes" id="UP000290567"/>
    </source>
</evidence>
<dbReference type="SUPFAM" id="SSF64288">
    <property type="entry name" value="Chorismate lyase-like"/>
    <property type="match status" value="1"/>
</dbReference>
<dbReference type="PRINTS" id="PR00035">
    <property type="entry name" value="HTHGNTR"/>
</dbReference>
<dbReference type="OrthoDB" id="9815017at2"/>
<organism evidence="5 6">
    <name type="scientific">Enterococcus florum</name>
    <dbReference type="NCBI Taxonomy" id="2480627"/>
    <lineage>
        <taxon>Bacteria</taxon>
        <taxon>Bacillati</taxon>
        <taxon>Bacillota</taxon>
        <taxon>Bacilli</taxon>
        <taxon>Lactobacillales</taxon>
        <taxon>Enterococcaceae</taxon>
        <taxon>Enterococcus</taxon>
    </lineage>
</organism>